<protein>
    <submittedName>
        <fullName evidence="1">Uncharacterized protein</fullName>
    </submittedName>
</protein>
<accession>A0ACC3B1W7</accession>
<proteinExistence type="predicted"/>
<keyword evidence="2" id="KW-1185">Reference proteome</keyword>
<evidence type="ECO:0000313" key="1">
    <source>
        <dbReference type="EMBL" id="KAK1143969.1"/>
    </source>
</evidence>
<dbReference type="EMBL" id="JAOPJF010000034">
    <property type="protein sequence ID" value="KAK1143969.1"/>
    <property type="molecule type" value="Genomic_DNA"/>
</dbReference>
<name>A0ACC3B1W7_9EURO</name>
<sequence length="392" mass="43901">MWLYRGVQSAVFYYATCTPCAMSVDRRKRKKEAARSHREKEKINATVTDQPRPFPQPTAFRTNQGWKEEIALGPGPPARRGGHRNAHRRTESWKSDARPAEDVEQTGGSAQKKDKGGLMQPVSDRWNRMRYQREDEPLWGEEVEVKGSSVGISGQGRTEAKEPKYYIARVPPVNDLHPPIVSGPKSRAETRWMLQPPPSARVMAGKERTSPSTKPREKRASPTPPGMARNYQLPPISTQTSVKKKTLKPSPTFTSPSDAHTPTTSKTKTEDQLARSSSPTASAYGCDESNFVISRSLHSRCDSSMLMSSDSEMESPRVSMHSPQTPVSRPGSKETEDAGKHFRPSISKALTTLPRETNNKVQLLHVEINEPHDEVGLGQLEQIRPWRWSMDV</sequence>
<comment type="caution">
    <text evidence="1">The sequence shown here is derived from an EMBL/GenBank/DDBJ whole genome shotgun (WGS) entry which is preliminary data.</text>
</comment>
<reference evidence="1 2" key="1">
    <citation type="journal article" date="2023" name="ACS Omega">
        <title>Identification of the Neoaspergillic Acid Biosynthesis Gene Cluster by Establishing an In Vitro CRISPR-Ribonucleoprotein Genetic System in Aspergillus melleus.</title>
        <authorList>
            <person name="Yuan B."/>
            <person name="Grau M.F."/>
            <person name="Murata R.M."/>
            <person name="Torok T."/>
            <person name="Venkateswaran K."/>
            <person name="Stajich J.E."/>
            <person name="Wang C.C.C."/>
        </authorList>
    </citation>
    <scope>NUCLEOTIDE SEQUENCE [LARGE SCALE GENOMIC DNA]</scope>
    <source>
        <strain evidence="1 2">IMV 1140</strain>
    </source>
</reference>
<organism evidence="1 2">
    <name type="scientific">Aspergillus melleus</name>
    <dbReference type="NCBI Taxonomy" id="138277"/>
    <lineage>
        <taxon>Eukaryota</taxon>
        <taxon>Fungi</taxon>
        <taxon>Dikarya</taxon>
        <taxon>Ascomycota</taxon>
        <taxon>Pezizomycotina</taxon>
        <taxon>Eurotiomycetes</taxon>
        <taxon>Eurotiomycetidae</taxon>
        <taxon>Eurotiales</taxon>
        <taxon>Aspergillaceae</taxon>
        <taxon>Aspergillus</taxon>
        <taxon>Aspergillus subgen. Circumdati</taxon>
    </lineage>
</organism>
<gene>
    <name evidence="1" type="ORF">N8T08_005878</name>
</gene>
<evidence type="ECO:0000313" key="2">
    <source>
        <dbReference type="Proteomes" id="UP001177260"/>
    </source>
</evidence>
<dbReference type="Proteomes" id="UP001177260">
    <property type="component" value="Unassembled WGS sequence"/>
</dbReference>